<feature type="signal peptide" evidence="1">
    <location>
        <begin position="1"/>
        <end position="38"/>
    </location>
</feature>
<sequence length="118" mass="12020">MGPASPAARGLSRRPGQPPLPLLLPLLLLLLRAQPAIGILAGGSPGAAETHSALDAVSGTRSACWSTADRCTRSCRLHVWSRLRRPSPWSAGAGVPGAAAAPTPTTRLCPSAACLVNL</sequence>
<protein>
    <submittedName>
        <fullName evidence="2">APLP1 isoform 3</fullName>
    </submittedName>
</protein>
<reference evidence="2 3" key="1">
    <citation type="submission" date="2017-12" db="EMBL/GenBank/DDBJ databases">
        <title>High-resolution comparative analysis of great ape genomes.</title>
        <authorList>
            <person name="Pollen A."/>
            <person name="Hastie A."/>
            <person name="Hormozdiari F."/>
            <person name="Dougherty M."/>
            <person name="Liu R."/>
            <person name="Chaisson M."/>
            <person name="Hoppe E."/>
            <person name="Hill C."/>
            <person name="Pang A."/>
            <person name="Hillier L."/>
            <person name="Baker C."/>
            <person name="Armstrong J."/>
            <person name="Shendure J."/>
            <person name="Paten B."/>
            <person name="Wilson R."/>
            <person name="Chao H."/>
            <person name="Schneider V."/>
            <person name="Ventura M."/>
            <person name="Kronenberg Z."/>
            <person name="Murali S."/>
            <person name="Gordon D."/>
            <person name="Cantsilieris S."/>
            <person name="Munson K."/>
            <person name="Nelson B."/>
            <person name="Raja A."/>
            <person name="Underwood J."/>
            <person name="Diekhans M."/>
            <person name="Fiddes I."/>
            <person name="Haussler D."/>
            <person name="Eichler E."/>
        </authorList>
    </citation>
    <scope>NUCLEOTIDE SEQUENCE [LARGE SCALE GENOMIC DNA]</scope>
    <source>
        <strain evidence="2">Yerkes chimp pedigree #C0471</strain>
    </source>
</reference>
<evidence type="ECO:0000313" key="2">
    <source>
        <dbReference type="EMBL" id="PNI95827.1"/>
    </source>
</evidence>
<evidence type="ECO:0000313" key="3">
    <source>
        <dbReference type="Proteomes" id="UP000236370"/>
    </source>
</evidence>
<keyword evidence="1" id="KW-0732">Signal</keyword>
<dbReference type="EMBL" id="NBAG03000037">
    <property type="protein sequence ID" value="PNI95827.1"/>
    <property type="molecule type" value="Genomic_DNA"/>
</dbReference>
<evidence type="ECO:0000256" key="1">
    <source>
        <dbReference type="SAM" id="SignalP"/>
    </source>
</evidence>
<feature type="chain" id="PRO_5014345126" evidence="1">
    <location>
        <begin position="39"/>
        <end position="118"/>
    </location>
</feature>
<comment type="caution">
    <text evidence="2">The sequence shown here is derived from an EMBL/GenBank/DDBJ whole genome shotgun (WGS) entry which is preliminary data.</text>
</comment>
<proteinExistence type="predicted"/>
<organism evidence="2 3">
    <name type="scientific">Pan troglodytes</name>
    <name type="common">Chimpanzee</name>
    <dbReference type="NCBI Taxonomy" id="9598"/>
    <lineage>
        <taxon>Eukaryota</taxon>
        <taxon>Metazoa</taxon>
        <taxon>Chordata</taxon>
        <taxon>Craniata</taxon>
        <taxon>Vertebrata</taxon>
        <taxon>Euteleostomi</taxon>
        <taxon>Mammalia</taxon>
        <taxon>Eutheria</taxon>
        <taxon>Euarchontoglires</taxon>
        <taxon>Primates</taxon>
        <taxon>Haplorrhini</taxon>
        <taxon>Catarrhini</taxon>
        <taxon>Hominidae</taxon>
        <taxon>Pan</taxon>
    </lineage>
</organism>
<dbReference type="AlphaFoldDB" id="A0A2J8QHU4"/>
<accession>A0A2J8QHU4</accession>
<dbReference type="Proteomes" id="UP000236370">
    <property type="component" value="Unassembled WGS sequence"/>
</dbReference>
<gene>
    <name evidence="2" type="ORF">CK820_G0030244</name>
</gene>
<name>A0A2J8QHU4_PANTR</name>